<accession>A0A420ERN6</accession>
<feature type="region of interest" description="Disordered" evidence="1">
    <location>
        <begin position="1"/>
        <end position="35"/>
    </location>
</feature>
<organism evidence="2 3">
    <name type="scientific">Altericroceibacterium spongiae</name>
    <dbReference type="NCBI Taxonomy" id="2320269"/>
    <lineage>
        <taxon>Bacteria</taxon>
        <taxon>Pseudomonadati</taxon>
        <taxon>Pseudomonadota</taxon>
        <taxon>Alphaproteobacteria</taxon>
        <taxon>Sphingomonadales</taxon>
        <taxon>Erythrobacteraceae</taxon>
        <taxon>Altericroceibacterium</taxon>
    </lineage>
</organism>
<feature type="compositionally biased region" description="Basic and acidic residues" evidence="1">
    <location>
        <begin position="8"/>
        <end position="25"/>
    </location>
</feature>
<dbReference type="EMBL" id="RAPF01000001">
    <property type="protein sequence ID" value="RKF23345.1"/>
    <property type="molecule type" value="Genomic_DNA"/>
</dbReference>
<evidence type="ECO:0000313" key="3">
    <source>
        <dbReference type="Proteomes" id="UP000284395"/>
    </source>
</evidence>
<feature type="region of interest" description="Disordered" evidence="1">
    <location>
        <begin position="215"/>
        <end position="236"/>
    </location>
</feature>
<evidence type="ECO:0000313" key="2">
    <source>
        <dbReference type="EMBL" id="RKF23345.1"/>
    </source>
</evidence>
<gene>
    <name evidence="2" type="ORF">D6851_02415</name>
</gene>
<evidence type="ECO:0000256" key="1">
    <source>
        <dbReference type="SAM" id="MobiDB-lite"/>
    </source>
</evidence>
<keyword evidence="3" id="KW-1185">Reference proteome</keyword>
<proteinExistence type="predicted"/>
<reference evidence="2 3" key="1">
    <citation type="submission" date="2018-09" db="EMBL/GenBank/DDBJ databases">
        <title>Altererythrobacter spongiae sp. nov., isolated from a marine sponge.</title>
        <authorList>
            <person name="Zhuang L."/>
            <person name="Luo L."/>
        </authorList>
    </citation>
    <scope>NUCLEOTIDE SEQUENCE [LARGE SCALE GENOMIC DNA]</scope>
    <source>
        <strain evidence="2 3">HN-Y73</strain>
    </source>
</reference>
<name>A0A420ERN6_9SPHN</name>
<comment type="caution">
    <text evidence="2">The sequence shown here is derived from an EMBL/GenBank/DDBJ whole genome shotgun (WGS) entry which is preliminary data.</text>
</comment>
<protein>
    <submittedName>
        <fullName evidence="2">Uncharacterized protein</fullName>
    </submittedName>
</protein>
<sequence>MAGQRPKSGTEEIGMKTFSKADLERNGQQISGENPQAEDLGKCVGCCAPLLAGHVVTVWDDETAHYDCDNPYSLKRNPMADGIDESPPPVVILGSPARYVDLGKVIACLGTQSSQSEDTEALQAENERLRDAVANPIVAEIIQEVAKATTKFPTWPTRIIDAGNVVSEEAGELAKACLQVTYEKHKETMEGVHTEAVQTAAMCIRFLMSMEVYDTTPGPQHSQRRDHDNAALEGNG</sequence>
<dbReference type="Proteomes" id="UP000284395">
    <property type="component" value="Unassembled WGS sequence"/>
</dbReference>
<dbReference type="AlphaFoldDB" id="A0A420ERN6"/>